<proteinExistence type="inferred from homology"/>
<reference evidence="8" key="1">
    <citation type="journal article" date="2020" name="Stud. Mycol.">
        <title>101 Dothideomycetes genomes: a test case for predicting lifestyles and emergence of pathogens.</title>
        <authorList>
            <person name="Haridas S."/>
            <person name="Albert R."/>
            <person name="Binder M."/>
            <person name="Bloem J."/>
            <person name="Labutti K."/>
            <person name="Salamov A."/>
            <person name="Andreopoulos B."/>
            <person name="Baker S."/>
            <person name="Barry K."/>
            <person name="Bills G."/>
            <person name="Bluhm B."/>
            <person name="Cannon C."/>
            <person name="Castanera R."/>
            <person name="Culley D."/>
            <person name="Daum C."/>
            <person name="Ezra D."/>
            <person name="Gonzalez J."/>
            <person name="Henrissat B."/>
            <person name="Kuo A."/>
            <person name="Liang C."/>
            <person name="Lipzen A."/>
            <person name="Lutzoni F."/>
            <person name="Magnuson J."/>
            <person name="Mondo S."/>
            <person name="Nolan M."/>
            <person name="Ohm R."/>
            <person name="Pangilinan J."/>
            <person name="Park H.-J."/>
            <person name="Ramirez L."/>
            <person name="Alfaro M."/>
            <person name="Sun H."/>
            <person name="Tritt A."/>
            <person name="Yoshinaga Y."/>
            <person name="Zwiers L.-H."/>
            <person name="Turgeon B."/>
            <person name="Goodwin S."/>
            <person name="Spatafora J."/>
            <person name="Crous P."/>
            <person name="Grigoriev I."/>
        </authorList>
    </citation>
    <scope>NUCLEOTIDE SEQUENCE</scope>
    <source>
        <strain evidence="8">CBS 121167</strain>
    </source>
</reference>
<evidence type="ECO:0000256" key="2">
    <source>
        <dbReference type="ARBA" id="ARBA00006865"/>
    </source>
</evidence>
<dbReference type="PANTHER" id="PTHR10963:SF24">
    <property type="entry name" value="GLYCOSIDASE C21B10.07-RELATED"/>
    <property type="match status" value="1"/>
</dbReference>
<feature type="signal peptide" evidence="6">
    <location>
        <begin position="1"/>
        <end position="21"/>
    </location>
</feature>
<dbReference type="GO" id="GO:0052861">
    <property type="term" value="F:endo-1,3(4)-beta-glucanase activity"/>
    <property type="evidence" value="ECO:0007669"/>
    <property type="project" value="UniProtKB-EC"/>
</dbReference>
<gene>
    <name evidence="8" type="ORF">K452DRAFT_298870</name>
</gene>
<dbReference type="Proteomes" id="UP000799438">
    <property type="component" value="Unassembled WGS sequence"/>
</dbReference>
<comment type="catalytic activity">
    <reaction evidence="1">
        <text>Endohydrolysis of (1-&gt;3)- or (1-&gt;4)-linkages in beta-D-glucans when the glucose residue whose reducing group is involved in the linkage to be hydrolyzed is itself substituted at C-3.</text>
        <dbReference type="EC" id="3.2.1.6"/>
    </reaction>
</comment>
<dbReference type="Pfam" id="PF26113">
    <property type="entry name" value="GH16_XgeA"/>
    <property type="match status" value="1"/>
</dbReference>
<accession>A0A6A6BD49</accession>
<dbReference type="OrthoDB" id="192832at2759"/>
<keyword evidence="9" id="KW-1185">Reference proteome</keyword>
<sequence>MPRARSLVPALLAAAAGVASAYDNTTAGYAPFVGADGEASSGGTEHTILLDVQTPLAAQAYSLTATYDASNWFDVFAVQALGTRDPTGGFVNYLSQADAQARGLYRIQNGQVYMGVDHTNTMNTAGPGRPSVRIQSKAAFKHGLFILDLAHMPGSICGTWPAYWLVGPNWPNNGEIDIIEGVNQQARNQMTLHTRAGCNVDVGEGGQTGTLVQTNCNANSAYDGCSTTSTTANTIGSAFNAAGGGVYASFWNAGSIQHWYWPASAVPNDIRQGSPVPLGWGTPMAHFHCNGCSFDDYISGNSVVFDTTFCGQWAGAVWASGGCAGVTGRASCVDYVANDPGAFADAYWLVNSLKVYGV</sequence>
<dbReference type="InterPro" id="IPR050546">
    <property type="entry name" value="Glycosyl_Hydrlase_16"/>
</dbReference>
<organism evidence="8 9">
    <name type="scientific">Aplosporella prunicola CBS 121167</name>
    <dbReference type="NCBI Taxonomy" id="1176127"/>
    <lineage>
        <taxon>Eukaryota</taxon>
        <taxon>Fungi</taxon>
        <taxon>Dikarya</taxon>
        <taxon>Ascomycota</taxon>
        <taxon>Pezizomycotina</taxon>
        <taxon>Dothideomycetes</taxon>
        <taxon>Dothideomycetes incertae sedis</taxon>
        <taxon>Botryosphaeriales</taxon>
        <taxon>Aplosporellaceae</taxon>
        <taxon>Aplosporella</taxon>
    </lineage>
</organism>
<evidence type="ECO:0000313" key="8">
    <source>
        <dbReference type="EMBL" id="KAF2141508.1"/>
    </source>
</evidence>
<protein>
    <recommendedName>
        <fullName evidence="3">endo-1,3(4)-beta-glucanase</fullName>
        <ecNumber evidence="3">3.2.1.6</ecNumber>
    </recommendedName>
</protein>
<evidence type="ECO:0000256" key="3">
    <source>
        <dbReference type="ARBA" id="ARBA00012599"/>
    </source>
</evidence>
<dbReference type="GeneID" id="54299658"/>
<keyword evidence="5" id="KW-0326">Glycosidase</keyword>
<dbReference type="PANTHER" id="PTHR10963">
    <property type="entry name" value="GLYCOSYL HYDROLASE-RELATED"/>
    <property type="match status" value="1"/>
</dbReference>
<dbReference type="InterPro" id="IPR013320">
    <property type="entry name" value="ConA-like_dom_sf"/>
</dbReference>
<dbReference type="Gene3D" id="2.60.120.200">
    <property type="match status" value="1"/>
</dbReference>
<dbReference type="RefSeq" id="XP_033397221.1">
    <property type="nucleotide sequence ID" value="XM_033542161.1"/>
</dbReference>
<dbReference type="AlphaFoldDB" id="A0A6A6BD49"/>
<evidence type="ECO:0000313" key="9">
    <source>
        <dbReference type="Proteomes" id="UP000799438"/>
    </source>
</evidence>
<dbReference type="GO" id="GO:0009251">
    <property type="term" value="P:glucan catabolic process"/>
    <property type="evidence" value="ECO:0007669"/>
    <property type="project" value="TreeGrafter"/>
</dbReference>
<dbReference type="EMBL" id="ML995487">
    <property type="protein sequence ID" value="KAF2141508.1"/>
    <property type="molecule type" value="Genomic_DNA"/>
</dbReference>
<keyword evidence="4 8" id="KW-0378">Hydrolase</keyword>
<evidence type="ECO:0000256" key="6">
    <source>
        <dbReference type="SAM" id="SignalP"/>
    </source>
</evidence>
<evidence type="ECO:0000256" key="4">
    <source>
        <dbReference type="ARBA" id="ARBA00022801"/>
    </source>
</evidence>
<dbReference type="EC" id="3.2.1.6" evidence="3"/>
<comment type="similarity">
    <text evidence="2">Belongs to the glycosyl hydrolase 16 family.</text>
</comment>
<dbReference type="FunFam" id="2.60.120.200:FF:000114">
    <property type="entry name" value="Probable endo-1,3(4)-beta-glucanase NFIA_089530"/>
    <property type="match status" value="1"/>
</dbReference>
<name>A0A6A6BD49_9PEZI</name>
<feature type="chain" id="PRO_5025625363" description="endo-1,3(4)-beta-glucanase" evidence="6">
    <location>
        <begin position="22"/>
        <end position="358"/>
    </location>
</feature>
<evidence type="ECO:0000256" key="5">
    <source>
        <dbReference type="ARBA" id="ARBA00023295"/>
    </source>
</evidence>
<dbReference type="PROSITE" id="PS51762">
    <property type="entry name" value="GH16_2"/>
    <property type="match status" value="1"/>
</dbReference>
<evidence type="ECO:0000256" key="1">
    <source>
        <dbReference type="ARBA" id="ARBA00000124"/>
    </source>
</evidence>
<feature type="domain" description="GH16" evidence="7">
    <location>
        <begin position="60"/>
        <end position="322"/>
    </location>
</feature>
<dbReference type="SUPFAM" id="SSF49899">
    <property type="entry name" value="Concanavalin A-like lectins/glucanases"/>
    <property type="match status" value="1"/>
</dbReference>
<dbReference type="InterPro" id="IPR000757">
    <property type="entry name" value="Beta-glucanase-like"/>
</dbReference>
<keyword evidence="6" id="KW-0732">Signal</keyword>
<dbReference type="CDD" id="cd02181">
    <property type="entry name" value="GH16_fungal_Lam16A_glucanase"/>
    <property type="match status" value="1"/>
</dbReference>
<evidence type="ECO:0000259" key="7">
    <source>
        <dbReference type="PROSITE" id="PS51762"/>
    </source>
</evidence>